<protein>
    <submittedName>
        <fullName evidence="3">Uncharacterized protein</fullName>
    </submittedName>
</protein>
<accession>A0A067PA98</accession>
<feature type="region of interest" description="Disordered" evidence="2">
    <location>
        <begin position="334"/>
        <end position="397"/>
    </location>
</feature>
<dbReference type="InParanoid" id="A0A067PA98"/>
<feature type="coiled-coil region" evidence="1">
    <location>
        <begin position="404"/>
        <end position="459"/>
    </location>
</feature>
<name>A0A067PA98_9AGAM</name>
<sequence length="491" mass="54851">MRASNIQAWITIDGETLAEYHETHYETGNRKTCECWIPSEAGKSFVIQWKDSHLERVLFVILLVDGVLVDGNTLDGDPLEEDENSDGILELGTIELRFYKTTIDSVLQLVPATSFPKIESVMRGNTASGKVVVLLCFRFGEEEEVDRVDIMEGLSRTKKPFITFKFRYRPRGEISFGVFRVVTCGPNPAAEILQAKGISEVLSINDIDNTVISQGSEQPEKSSSIKRELEDPAIDERLTPMGDAHNEGGPHEVEPPQRSHTMTAIQEGHNTISPPPRRRSISLEYFDGSDFYDGRVGEGPDVDHMAVGPDKPTQVVSGSQPRGTFVSVKLELDMPPSLRPPSPPTHHHMRFHVPEEPKNPNQHKASVVVKPDSDSTPRPSLKRRASSIEEMASNRDEDANLPSIKSFTERLEAAKRGAEEVRKAADEAQQRAHELEIINKQHQNNLAELNQLASRLMKRPKIEIATPSVTVQRKGWVLEGDEEFMDLTGDN</sequence>
<feature type="compositionally biased region" description="Basic and acidic residues" evidence="2">
    <location>
        <begin position="218"/>
        <end position="257"/>
    </location>
</feature>
<keyword evidence="4" id="KW-1185">Reference proteome</keyword>
<proteinExistence type="predicted"/>
<evidence type="ECO:0000313" key="3">
    <source>
        <dbReference type="EMBL" id="KDQ51704.1"/>
    </source>
</evidence>
<reference evidence="4" key="1">
    <citation type="journal article" date="2014" name="Proc. Natl. Acad. Sci. U.S.A.">
        <title>Extensive sampling of basidiomycete genomes demonstrates inadequacy of the white-rot/brown-rot paradigm for wood decay fungi.</title>
        <authorList>
            <person name="Riley R."/>
            <person name="Salamov A.A."/>
            <person name="Brown D.W."/>
            <person name="Nagy L.G."/>
            <person name="Floudas D."/>
            <person name="Held B.W."/>
            <person name="Levasseur A."/>
            <person name="Lombard V."/>
            <person name="Morin E."/>
            <person name="Otillar R."/>
            <person name="Lindquist E.A."/>
            <person name="Sun H."/>
            <person name="LaButti K.M."/>
            <person name="Schmutz J."/>
            <person name="Jabbour D."/>
            <person name="Luo H."/>
            <person name="Baker S.E."/>
            <person name="Pisabarro A.G."/>
            <person name="Walton J.D."/>
            <person name="Blanchette R.A."/>
            <person name="Henrissat B."/>
            <person name="Martin F."/>
            <person name="Cullen D."/>
            <person name="Hibbett D.S."/>
            <person name="Grigoriev I.V."/>
        </authorList>
    </citation>
    <scope>NUCLEOTIDE SEQUENCE [LARGE SCALE GENOMIC DNA]</scope>
    <source>
        <strain evidence="4">MUCL 33604</strain>
    </source>
</reference>
<organism evidence="3 4">
    <name type="scientific">Jaapia argillacea MUCL 33604</name>
    <dbReference type="NCBI Taxonomy" id="933084"/>
    <lineage>
        <taxon>Eukaryota</taxon>
        <taxon>Fungi</taxon>
        <taxon>Dikarya</taxon>
        <taxon>Basidiomycota</taxon>
        <taxon>Agaricomycotina</taxon>
        <taxon>Agaricomycetes</taxon>
        <taxon>Agaricomycetidae</taxon>
        <taxon>Jaapiales</taxon>
        <taxon>Jaapiaceae</taxon>
        <taxon>Jaapia</taxon>
    </lineage>
</organism>
<dbReference type="OrthoDB" id="3364132at2759"/>
<dbReference type="EMBL" id="KL197746">
    <property type="protein sequence ID" value="KDQ51704.1"/>
    <property type="molecule type" value="Genomic_DNA"/>
</dbReference>
<evidence type="ECO:0000256" key="1">
    <source>
        <dbReference type="SAM" id="Coils"/>
    </source>
</evidence>
<dbReference type="AlphaFoldDB" id="A0A067PA98"/>
<evidence type="ECO:0000256" key="2">
    <source>
        <dbReference type="SAM" id="MobiDB-lite"/>
    </source>
</evidence>
<feature type="region of interest" description="Disordered" evidence="2">
    <location>
        <begin position="212"/>
        <end position="257"/>
    </location>
</feature>
<dbReference type="HOGENOM" id="CLU_555548_0_0_1"/>
<evidence type="ECO:0000313" key="4">
    <source>
        <dbReference type="Proteomes" id="UP000027265"/>
    </source>
</evidence>
<gene>
    <name evidence="3" type="ORF">JAAARDRAFT_50635</name>
</gene>
<dbReference type="STRING" id="933084.A0A067PA98"/>
<dbReference type="Proteomes" id="UP000027265">
    <property type="component" value="Unassembled WGS sequence"/>
</dbReference>
<keyword evidence="1" id="KW-0175">Coiled coil</keyword>